<proteinExistence type="predicted"/>
<dbReference type="GO" id="GO:0009910">
    <property type="term" value="P:negative regulation of flower development"/>
    <property type="evidence" value="ECO:0007669"/>
    <property type="project" value="InterPro"/>
</dbReference>
<accession>A0A7J6HJU1</accession>
<evidence type="ECO:0000313" key="2">
    <source>
        <dbReference type="EMBL" id="KAF4394889.1"/>
    </source>
</evidence>
<feature type="region of interest" description="Disordered" evidence="1">
    <location>
        <begin position="548"/>
        <end position="573"/>
    </location>
</feature>
<dbReference type="PANTHER" id="PTHR35504">
    <property type="entry name" value="PROTEIN EMBRYONIC FLOWER 1"/>
    <property type="match status" value="1"/>
</dbReference>
<evidence type="ECO:0008006" key="4">
    <source>
        <dbReference type="Google" id="ProtNLM"/>
    </source>
</evidence>
<feature type="region of interest" description="Disordered" evidence="1">
    <location>
        <begin position="337"/>
        <end position="356"/>
    </location>
</feature>
<feature type="compositionally biased region" description="Polar residues" evidence="1">
    <location>
        <begin position="15"/>
        <end position="24"/>
    </location>
</feature>
<evidence type="ECO:0000256" key="1">
    <source>
        <dbReference type="SAM" id="MobiDB-lite"/>
    </source>
</evidence>
<feature type="compositionally biased region" description="Polar residues" evidence="1">
    <location>
        <begin position="123"/>
        <end position="155"/>
    </location>
</feature>
<dbReference type="Proteomes" id="UP000583929">
    <property type="component" value="Unassembled WGS sequence"/>
</dbReference>
<feature type="region of interest" description="Disordered" evidence="1">
    <location>
        <begin position="880"/>
        <end position="907"/>
    </location>
</feature>
<feature type="region of interest" description="Disordered" evidence="1">
    <location>
        <begin position="413"/>
        <end position="439"/>
    </location>
</feature>
<feature type="compositionally biased region" description="Basic and acidic residues" evidence="1">
    <location>
        <begin position="880"/>
        <end position="892"/>
    </location>
</feature>
<organism evidence="2 3">
    <name type="scientific">Cannabis sativa</name>
    <name type="common">Hemp</name>
    <name type="synonym">Marijuana</name>
    <dbReference type="NCBI Taxonomy" id="3483"/>
    <lineage>
        <taxon>Eukaryota</taxon>
        <taxon>Viridiplantae</taxon>
        <taxon>Streptophyta</taxon>
        <taxon>Embryophyta</taxon>
        <taxon>Tracheophyta</taxon>
        <taxon>Spermatophyta</taxon>
        <taxon>Magnoliopsida</taxon>
        <taxon>eudicotyledons</taxon>
        <taxon>Gunneridae</taxon>
        <taxon>Pentapetalae</taxon>
        <taxon>rosids</taxon>
        <taxon>fabids</taxon>
        <taxon>Rosales</taxon>
        <taxon>Cannabaceae</taxon>
        <taxon>Cannabis</taxon>
    </lineage>
</organism>
<keyword evidence="3" id="KW-1185">Reference proteome</keyword>
<gene>
    <name evidence="2" type="ORF">G4B88_002766</name>
</gene>
<feature type="region of interest" description="Disordered" evidence="1">
    <location>
        <begin position="1"/>
        <end position="24"/>
    </location>
</feature>
<feature type="compositionally biased region" description="Basic and acidic residues" evidence="1">
    <location>
        <begin position="1335"/>
        <end position="1344"/>
    </location>
</feature>
<feature type="compositionally biased region" description="Basic and acidic residues" evidence="1">
    <location>
        <begin position="414"/>
        <end position="435"/>
    </location>
</feature>
<comment type="caution">
    <text evidence="2">The sequence shown here is derived from an EMBL/GenBank/DDBJ whole genome shotgun (WGS) entry which is preliminary data.</text>
</comment>
<reference evidence="2 3" key="1">
    <citation type="journal article" date="2020" name="bioRxiv">
        <title>Sequence and annotation of 42 cannabis genomes reveals extensive copy number variation in cannabinoid synthesis and pathogen resistance genes.</title>
        <authorList>
            <person name="Mckernan K.J."/>
            <person name="Helbert Y."/>
            <person name="Kane L.T."/>
            <person name="Ebling H."/>
            <person name="Zhang L."/>
            <person name="Liu B."/>
            <person name="Eaton Z."/>
            <person name="Mclaughlin S."/>
            <person name="Kingan S."/>
            <person name="Baybayan P."/>
            <person name="Concepcion G."/>
            <person name="Jordan M."/>
            <person name="Riva A."/>
            <person name="Barbazuk W."/>
            <person name="Harkins T."/>
        </authorList>
    </citation>
    <scope>NUCLEOTIDE SEQUENCE [LARGE SCALE GENOMIC DNA]</scope>
    <source>
        <strain evidence="3">cv. Jamaican Lion 4</strain>
        <tissue evidence="2">Leaf</tissue>
    </source>
</reference>
<feature type="region of interest" description="Disordered" evidence="1">
    <location>
        <begin position="1268"/>
        <end position="1344"/>
    </location>
</feature>
<feature type="compositionally biased region" description="Polar residues" evidence="1">
    <location>
        <begin position="1270"/>
        <end position="1291"/>
    </location>
</feature>
<evidence type="ECO:0000313" key="3">
    <source>
        <dbReference type="Proteomes" id="UP000583929"/>
    </source>
</evidence>
<feature type="region of interest" description="Disordered" evidence="1">
    <location>
        <begin position="1192"/>
        <end position="1213"/>
    </location>
</feature>
<dbReference type="EMBL" id="JAATIQ010000042">
    <property type="protein sequence ID" value="KAF4394889.1"/>
    <property type="molecule type" value="Genomic_DNA"/>
</dbReference>
<feature type="region of interest" description="Disordered" evidence="1">
    <location>
        <begin position="116"/>
        <end position="155"/>
    </location>
</feature>
<dbReference type="GO" id="GO:0045892">
    <property type="term" value="P:negative regulation of DNA-templated transcription"/>
    <property type="evidence" value="ECO:0007669"/>
    <property type="project" value="InterPro"/>
</dbReference>
<dbReference type="GO" id="GO:0048367">
    <property type="term" value="P:shoot system development"/>
    <property type="evidence" value="ECO:0007669"/>
    <property type="project" value="InterPro"/>
</dbReference>
<sequence>MMKSTSSVVMEENNPKGTSGTTASKNAGSFVKIDSISIDLDGGIDKSYVGTKCEHFSIRGYVSEIRRQNWKMCWPFALDDKKDNKVESESLLPPLIAPKFKWWSCQSCQQEISSKGTVKDYDNSGTIGSRSNDTPSLMPSLSSSATHDQPNFLQDPSQNIVEKTKFDVNTFTEVNRSGEQIPSYSDKKKVFAADAPKSFTGHKNGLEKDVVRECSRKAFVPPQSDPNMMKEKPKCAAEAIKPERNRLLELCKHSCRKDDITDVEFPIQKCNSKSSTKMLQTEKENFAAEQHMELKKASGTSVLACLHDEAGNDVNRQTNGLGFQALDECNNGSSGSVQIFAGQNPQDHNIDKSSGLQRKKIRKVRLLTELLCDNGDAKTDHIRTEDSLCNAINNASAGAGMVSVPVGQVSLPENCRDGLGDNKKRKLPQEEELKSTELSSHSNMTKKFKYFKAGEETANAISYSVSKEDSPTGFYLQTGTRSSWSDYRIDRNSVAVKKKNRKNQIIDKHPSLVPTGDTILNQTREQVGFSTKCYTSVNDKVSLKEVKDASSSRGMDKTLMGSSSKERKSSFKKKAKMAEVDDGQAPQFPLNSSLVRKGSAMRNDDVVHTGPVNVSFQQAENACPDVESHLSFGSYLPTQRDKYNKKYTPQVKDGLSSFLSWKECAPVDQIKRTKVDTNYISDSSIPSNKKYTPQVKDGLSSFLSWKEGPVDQIKRTKVDTNYISHSSIPSNSTCAFSHNQVHAEVSNKLTMYNFPVLNEKQRSSTQIEEGYCPLMKQVDIPGASNNPQTIKGKELLAVSRKHADEITHNVSEQGPSDDIPMEIVELMAKNQYERRLDTAESKKSQLEPAKEARNNQIIGYDKVFSTKELRLFEETSEKKNCRARSERKDIGTVRKNVRPSKQQSVDYFSPSNRDQFDIKQKDQKKFSSVHFPSINSGQCSCAQNCKWNGDVVGRGFFQARMQIGACDTCQIDSARKEEAAHFWSSKISHHAPVRHKAPQKTASQSSNLDILSNGPGFLHKGNILDREHELKFLNRNATNLEKHNQNVGSDVFNRRNVEYPFSNKHNGVEPQQNLMGSLDLYSNETIPAMHLLSLMDAGMQSGAAFKTGGNSKFLKRVSPPDHNSKEYSLLDFGVHKKHGDTSEGPLDYYGKKQLSEKSHNLFPVNAKIGTSTSSPHQGKGFERANDFMGQVSFSSRRKEKVQSSSSAAQSRGRRALNSMFASGGFGTSHNANPVHSMEKGSLGASSSMVLPLQLHTTENSREHKFAVPHTSGTFWPPKSTSESTTCSTNKNPADFSSPEAGNEFMIRGEDLKFGPRKRHGLTSADQRKQQRNAKRTTEKERPRH</sequence>
<protein>
    <recommendedName>
        <fullName evidence="4">Embryonic flower 1</fullName>
    </recommendedName>
</protein>
<dbReference type="PANTHER" id="PTHR35504:SF1">
    <property type="entry name" value="PROTEIN EMBRYONIC FLOWER 1"/>
    <property type="match status" value="1"/>
</dbReference>
<name>A0A7J6HJU1_CANSA</name>
<dbReference type="InterPro" id="IPR034583">
    <property type="entry name" value="EMF1"/>
</dbReference>